<evidence type="ECO:0000313" key="3">
    <source>
        <dbReference type="Proteomes" id="UP001172159"/>
    </source>
</evidence>
<feature type="region of interest" description="Disordered" evidence="1">
    <location>
        <begin position="59"/>
        <end position="79"/>
    </location>
</feature>
<gene>
    <name evidence="2" type="ORF">B0T21DRAFT_57883</name>
</gene>
<sequence length="137" mass="15508">MATAVCLLLPTVYQQGPAVLVARSDRRTPLWMEDLRALSKSHGHDNFDKSVRFGRHWPAQNGRAGPGPVGPVMRSTHGDKPLNRNRLTIGIFINWRMKELQNRTEWGMTTNLAVLWWTGGGALRTVEMPFMQNETNI</sequence>
<protein>
    <submittedName>
        <fullName evidence="2">Uncharacterized protein</fullName>
    </submittedName>
</protein>
<comment type="caution">
    <text evidence="2">The sequence shown here is derived from an EMBL/GenBank/DDBJ whole genome shotgun (WGS) entry which is preliminary data.</text>
</comment>
<accession>A0AA40AN22</accession>
<dbReference type="EMBL" id="JAUKTV010000013">
    <property type="protein sequence ID" value="KAK0718870.1"/>
    <property type="molecule type" value="Genomic_DNA"/>
</dbReference>
<dbReference type="Proteomes" id="UP001172159">
    <property type="component" value="Unassembled WGS sequence"/>
</dbReference>
<proteinExistence type="predicted"/>
<evidence type="ECO:0000313" key="2">
    <source>
        <dbReference type="EMBL" id="KAK0718870.1"/>
    </source>
</evidence>
<reference evidence="2" key="1">
    <citation type="submission" date="2023-06" db="EMBL/GenBank/DDBJ databases">
        <title>Genome-scale phylogeny and comparative genomics of the fungal order Sordariales.</title>
        <authorList>
            <consortium name="Lawrence Berkeley National Laboratory"/>
            <person name="Hensen N."/>
            <person name="Bonometti L."/>
            <person name="Westerberg I."/>
            <person name="Brannstrom I.O."/>
            <person name="Guillou S."/>
            <person name="Cros-Aarteil S."/>
            <person name="Calhoun S."/>
            <person name="Haridas S."/>
            <person name="Kuo A."/>
            <person name="Mondo S."/>
            <person name="Pangilinan J."/>
            <person name="Riley R."/>
            <person name="Labutti K."/>
            <person name="Andreopoulos B."/>
            <person name="Lipzen A."/>
            <person name="Chen C."/>
            <person name="Yanf M."/>
            <person name="Daum C."/>
            <person name="Ng V."/>
            <person name="Clum A."/>
            <person name="Steindorff A."/>
            <person name="Ohm R."/>
            <person name="Martin F."/>
            <person name="Silar P."/>
            <person name="Natvig D."/>
            <person name="Lalanne C."/>
            <person name="Gautier V."/>
            <person name="Ament-Velasquez S.L."/>
            <person name="Kruys A."/>
            <person name="Hutchinson M.I."/>
            <person name="Powell A.J."/>
            <person name="Barry K."/>
            <person name="Miller A.N."/>
            <person name="Grigoriev I.V."/>
            <person name="Debuchy R."/>
            <person name="Gladieux P."/>
            <person name="Thoren M.H."/>
            <person name="Johannesson H."/>
        </authorList>
    </citation>
    <scope>NUCLEOTIDE SEQUENCE</scope>
    <source>
        <strain evidence="2">CBS 540.89</strain>
    </source>
</reference>
<dbReference type="AlphaFoldDB" id="A0AA40AN22"/>
<keyword evidence="3" id="KW-1185">Reference proteome</keyword>
<organism evidence="2 3">
    <name type="scientific">Apiosordaria backusii</name>
    <dbReference type="NCBI Taxonomy" id="314023"/>
    <lineage>
        <taxon>Eukaryota</taxon>
        <taxon>Fungi</taxon>
        <taxon>Dikarya</taxon>
        <taxon>Ascomycota</taxon>
        <taxon>Pezizomycotina</taxon>
        <taxon>Sordariomycetes</taxon>
        <taxon>Sordariomycetidae</taxon>
        <taxon>Sordariales</taxon>
        <taxon>Lasiosphaeriaceae</taxon>
        <taxon>Apiosordaria</taxon>
    </lineage>
</organism>
<evidence type="ECO:0000256" key="1">
    <source>
        <dbReference type="SAM" id="MobiDB-lite"/>
    </source>
</evidence>
<name>A0AA40AN22_9PEZI</name>